<evidence type="ECO:0000256" key="1">
    <source>
        <dbReference type="ARBA" id="ARBA00022729"/>
    </source>
</evidence>
<evidence type="ECO:0000256" key="2">
    <source>
        <dbReference type="ARBA" id="ARBA00023157"/>
    </source>
</evidence>
<dbReference type="Proteomes" id="UP000002051">
    <property type="component" value="Chromosome 8"/>
</dbReference>
<dbReference type="SUPFAM" id="SSF51110">
    <property type="entry name" value="alpha-D-mannose-specific plant lectins"/>
    <property type="match status" value="1"/>
</dbReference>
<dbReference type="InterPro" id="IPR036426">
    <property type="entry name" value="Bulb-type_lectin_dom_sf"/>
</dbReference>
<protein>
    <submittedName>
        <fullName evidence="3">D-mannose-binding lectin protein</fullName>
    </submittedName>
</protein>
<dbReference type="HOGENOM" id="CLU_2907535_0_0_1"/>
<dbReference type="EMBL" id="CM001224">
    <property type="protein sequence ID" value="AET05364.1"/>
    <property type="molecule type" value="Genomic_DNA"/>
</dbReference>
<keyword evidence="2" id="KW-1015">Disulfide bond</keyword>
<name>G7L9T1_MEDTR</name>
<dbReference type="PANTHER" id="PTHR32444:SF235">
    <property type="entry name" value="OS01G0783900 PROTEIN"/>
    <property type="match status" value="1"/>
</dbReference>
<organism evidence="3 5">
    <name type="scientific">Medicago truncatula</name>
    <name type="common">Barrel medic</name>
    <name type="synonym">Medicago tribuloides</name>
    <dbReference type="NCBI Taxonomy" id="3880"/>
    <lineage>
        <taxon>Eukaryota</taxon>
        <taxon>Viridiplantae</taxon>
        <taxon>Streptophyta</taxon>
        <taxon>Embryophyta</taxon>
        <taxon>Tracheophyta</taxon>
        <taxon>Spermatophyta</taxon>
        <taxon>Magnoliopsida</taxon>
        <taxon>eudicotyledons</taxon>
        <taxon>Gunneridae</taxon>
        <taxon>Pentapetalae</taxon>
        <taxon>rosids</taxon>
        <taxon>fabids</taxon>
        <taxon>Fabales</taxon>
        <taxon>Fabaceae</taxon>
        <taxon>Papilionoideae</taxon>
        <taxon>50 kb inversion clade</taxon>
        <taxon>NPAAA clade</taxon>
        <taxon>Hologalegina</taxon>
        <taxon>IRL clade</taxon>
        <taxon>Trifolieae</taxon>
        <taxon>Medicago</taxon>
    </lineage>
</organism>
<reference evidence="3 5" key="2">
    <citation type="journal article" date="2014" name="BMC Genomics">
        <title>An improved genome release (version Mt4.0) for the model legume Medicago truncatula.</title>
        <authorList>
            <person name="Tang H."/>
            <person name="Krishnakumar V."/>
            <person name="Bidwell S."/>
            <person name="Rosen B."/>
            <person name="Chan A."/>
            <person name="Zhou S."/>
            <person name="Gentzbittel L."/>
            <person name="Childs K.L."/>
            <person name="Yandell M."/>
            <person name="Gundlach H."/>
            <person name="Mayer K.F."/>
            <person name="Schwartz D.C."/>
            <person name="Town C.D."/>
        </authorList>
    </citation>
    <scope>GENOME REANNOTATION</scope>
    <source>
        <strain evidence="3">A17</strain>
        <strain evidence="4 5">cv. Jemalong A17</strain>
    </source>
</reference>
<evidence type="ECO:0000313" key="4">
    <source>
        <dbReference type="EnsemblPlants" id="AET05364"/>
    </source>
</evidence>
<dbReference type="AlphaFoldDB" id="G7L9T1"/>
<keyword evidence="5" id="KW-1185">Reference proteome</keyword>
<evidence type="ECO:0000313" key="3">
    <source>
        <dbReference type="EMBL" id="AET05364.1"/>
    </source>
</evidence>
<dbReference type="PANTHER" id="PTHR32444">
    <property type="entry name" value="BULB-TYPE LECTIN DOMAIN-CONTAINING PROTEIN"/>
    <property type="match status" value="1"/>
</dbReference>
<sequence>MSLKLIDYGNVMLVYNNHVGYLWESFNHRINTFLNGMTFHENLTLTSWKNENDQGSGSFIFQ</sequence>
<dbReference type="EnsemblPlants" id="AET05364">
    <property type="protein sequence ID" value="AET05364"/>
    <property type="gene ID" value="MTR_8g104560"/>
</dbReference>
<evidence type="ECO:0000313" key="5">
    <source>
        <dbReference type="Proteomes" id="UP000002051"/>
    </source>
</evidence>
<accession>G7L9T1</accession>
<gene>
    <name evidence="3" type="ordered locus">MTR_8g104560</name>
</gene>
<reference evidence="3 5" key="1">
    <citation type="journal article" date="2011" name="Nature">
        <title>The Medicago genome provides insight into the evolution of rhizobial symbioses.</title>
        <authorList>
            <person name="Young N.D."/>
            <person name="Debelle F."/>
            <person name="Oldroyd G.E."/>
            <person name="Geurts R."/>
            <person name="Cannon S.B."/>
            <person name="Udvardi M.K."/>
            <person name="Benedito V.A."/>
            <person name="Mayer K.F."/>
            <person name="Gouzy J."/>
            <person name="Schoof H."/>
            <person name="Van de Peer Y."/>
            <person name="Proost S."/>
            <person name="Cook D.R."/>
            <person name="Meyers B.C."/>
            <person name="Spannagl M."/>
            <person name="Cheung F."/>
            <person name="De Mita S."/>
            <person name="Krishnakumar V."/>
            <person name="Gundlach H."/>
            <person name="Zhou S."/>
            <person name="Mudge J."/>
            <person name="Bharti A.K."/>
            <person name="Murray J.D."/>
            <person name="Naoumkina M.A."/>
            <person name="Rosen B."/>
            <person name="Silverstein K.A."/>
            <person name="Tang H."/>
            <person name="Rombauts S."/>
            <person name="Zhao P.X."/>
            <person name="Zhou P."/>
            <person name="Barbe V."/>
            <person name="Bardou P."/>
            <person name="Bechner M."/>
            <person name="Bellec A."/>
            <person name="Berger A."/>
            <person name="Berges H."/>
            <person name="Bidwell S."/>
            <person name="Bisseling T."/>
            <person name="Choisne N."/>
            <person name="Couloux A."/>
            <person name="Denny R."/>
            <person name="Deshpande S."/>
            <person name="Dai X."/>
            <person name="Doyle J.J."/>
            <person name="Dudez A.M."/>
            <person name="Farmer A.D."/>
            <person name="Fouteau S."/>
            <person name="Franken C."/>
            <person name="Gibelin C."/>
            <person name="Gish J."/>
            <person name="Goldstein S."/>
            <person name="Gonzalez A.J."/>
            <person name="Green P.J."/>
            <person name="Hallab A."/>
            <person name="Hartog M."/>
            <person name="Hua A."/>
            <person name="Humphray S.J."/>
            <person name="Jeong D.H."/>
            <person name="Jing Y."/>
            <person name="Jocker A."/>
            <person name="Kenton S.M."/>
            <person name="Kim D.J."/>
            <person name="Klee K."/>
            <person name="Lai H."/>
            <person name="Lang C."/>
            <person name="Lin S."/>
            <person name="Macmil S.L."/>
            <person name="Magdelenat G."/>
            <person name="Matthews L."/>
            <person name="McCorrison J."/>
            <person name="Monaghan E.L."/>
            <person name="Mun J.H."/>
            <person name="Najar F.Z."/>
            <person name="Nicholson C."/>
            <person name="Noirot C."/>
            <person name="O'Bleness M."/>
            <person name="Paule C.R."/>
            <person name="Poulain J."/>
            <person name="Prion F."/>
            <person name="Qin B."/>
            <person name="Qu C."/>
            <person name="Retzel E.F."/>
            <person name="Riddle C."/>
            <person name="Sallet E."/>
            <person name="Samain S."/>
            <person name="Samson N."/>
            <person name="Sanders I."/>
            <person name="Saurat O."/>
            <person name="Scarpelli C."/>
            <person name="Schiex T."/>
            <person name="Segurens B."/>
            <person name="Severin A.J."/>
            <person name="Sherrier D.J."/>
            <person name="Shi R."/>
            <person name="Sims S."/>
            <person name="Singer S.R."/>
            <person name="Sinharoy S."/>
            <person name="Sterck L."/>
            <person name="Viollet A."/>
            <person name="Wang B.B."/>
            <person name="Wang K."/>
            <person name="Wang M."/>
            <person name="Wang X."/>
            <person name="Warfsmann J."/>
            <person name="Weissenbach J."/>
            <person name="White D.D."/>
            <person name="White J.D."/>
            <person name="Wiley G.B."/>
            <person name="Wincker P."/>
            <person name="Xing Y."/>
            <person name="Yang L."/>
            <person name="Yao Z."/>
            <person name="Ying F."/>
            <person name="Zhai J."/>
            <person name="Zhou L."/>
            <person name="Zuber A."/>
            <person name="Denarie J."/>
            <person name="Dixon R.A."/>
            <person name="May G.D."/>
            <person name="Schwartz D.C."/>
            <person name="Rogers J."/>
            <person name="Quetier F."/>
            <person name="Town C.D."/>
            <person name="Roe B.A."/>
        </authorList>
    </citation>
    <scope>NUCLEOTIDE SEQUENCE [LARGE SCALE GENOMIC DNA]</scope>
    <source>
        <strain evidence="3">A17</strain>
        <strain evidence="4 5">cv. Jemalong A17</strain>
    </source>
</reference>
<proteinExistence type="predicted"/>
<reference evidence="4" key="3">
    <citation type="submission" date="2015-04" db="UniProtKB">
        <authorList>
            <consortium name="EnsemblPlants"/>
        </authorList>
    </citation>
    <scope>IDENTIFICATION</scope>
    <source>
        <strain evidence="4">cv. Jemalong A17</strain>
    </source>
</reference>
<dbReference type="PaxDb" id="3880-AET05364"/>
<keyword evidence="1" id="KW-0732">Signal</keyword>